<feature type="compositionally biased region" description="Basic and acidic residues" evidence="6">
    <location>
        <begin position="1"/>
        <end position="10"/>
    </location>
</feature>
<gene>
    <name evidence="8" type="ORF">ACFO4L_15090</name>
</gene>
<dbReference type="InterPro" id="IPR018385">
    <property type="entry name" value="C4_dicarb_anaerob_car-like"/>
</dbReference>
<proteinExistence type="predicted"/>
<reference evidence="9" key="1">
    <citation type="journal article" date="2019" name="Int. J. Syst. Evol. Microbiol.">
        <title>The Global Catalogue of Microorganisms (GCM) 10K type strain sequencing project: providing services to taxonomists for standard genome sequencing and annotation.</title>
        <authorList>
            <consortium name="The Broad Institute Genomics Platform"/>
            <consortium name="The Broad Institute Genome Sequencing Center for Infectious Disease"/>
            <person name="Wu L."/>
            <person name="Ma J."/>
        </authorList>
    </citation>
    <scope>NUCLEOTIDE SEQUENCE [LARGE SCALE GENOMIC DNA]</scope>
    <source>
        <strain evidence="9">JCM 12165</strain>
    </source>
</reference>
<feature type="transmembrane region" description="Helical" evidence="7">
    <location>
        <begin position="137"/>
        <end position="156"/>
    </location>
</feature>
<dbReference type="InterPro" id="IPR051679">
    <property type="entry name" value="DASS-Related_Transporters"/>
</dbReference>
<feature type="region of interest" description="Disordered" evidence="6">
    <location>
        <begin position="1"/>
        <end position="26"/>
    </location>
</feature>
<organism evidence="8 9">
    <name type="scientific">Bacillus daqingensis</name>
    <dbReference type="NCBI Taxonomy" id="872396"/>
    <lineage>
        <taxon>Bacteria</taxon>
        <taxon>Bacillati</taxon>
        <taxon>Bacillota</taxon>
        <taxon>Bacilli</taxon>
        <taxon>Bacillales</taxon>
        <taxon>Bacillaceae</taxon>
        <taxon>Bacillus</taxon>
    </lineage>
</organism>
<keyword evidence="2" id="KW-1003">Cell membrane</keyword>
<feature type="transmembrane region" description="Helical" evidence="7">
    <location>
        <begin position="101"/>
        <end position="125"/>
    </location>
</feature>
<dbReference type="PANTHER" id="PTHR43652:SF2">
    <property type="entry name" value="BASIC AMINO ACID ANTIPORTER YFCC-RELATED"/>
    <property type="match status" value="1"/>
</dbReference>
<comment type="caution">
    <text evidence="8">The sequence shown here is derived from an EMBL/GenBank/DDBJ whole genome shotgun (WGS) entry which is preliminary data.</text>
</comment>
<evidence type="ECO:0000256" key="6">
    <source>
        <dbReference type="SAM" id="MobiDB-lite"/>
    </source>
</evidence>
<protein>
    <submittedName>
        <fullName evidence="8">YfcC family protein</fullName>
    </submittedName>
</protein>
<evidence type="ECO:0000256" key="2">
    <source>
        <dbReference type="ARBA" id="ARBA00022475"/>
    </source>
</evidence>
<feature type="transmembrane region" description="Helical" evidence="7">
    <location>
        <begin position="218"/>
        <end position="240"/>
    </location>
</feature>
<evidence type="ECO:0000313" key="8">
    <source>
        <dbReference type="EMBL" id="MFC4737904.1"/>
    </source>
</evidence>
<feature type="transmembrane region" description="Helical" evidence="7">
    <location>
        <begin position="459"/>
        <end position="477"/>
    </location>
</feature>
<evidence type="ECO:0000256" key="4">
    <source>
        <dbReference type="ARBA" id="ARBA00022989"/>
    </source>
</evidence>
<dbReference type="PANTHER" id="PTHR43652">
    <property type="entry name" value="BASIC AMINO ACID ANTIPORTER YFCC-RELATED"/>
    <property type="match status" value="1"/>
</dbReference>
<keyword evidence="3 7" id="KW-0812">Transmembrane</keyword>
<name>A0ABV9P0S9_9BACI</name>
<feature type="transmembrane region" description="Helical" evidence="7">
    <location>
        <begin position="176"/>
        <end position="197"/>
    </location>
</feature>
<sequence length="486" mass="52854">MAKRAEELKQYNDTQEQMGTEPEESGSKWRFPHIYVLLVMFIALMSLASYVIPAGEYERIDGPAGQEMINAEEFNFIEAAPIGLMDFLTAVPNGLIDAGPVVFFTFMIGGVFMVMHAIGLIQFGVDRLTRKFMNRKVLIIPVLVVSFASIAAFVGTPELSLLYVPILIPLMIQLGYNKMMAAAVALIATSGGFLGSITNPGTVGLSHQLAELPMYSGAAYRALVLSTIILAGVLFLIWYAKKLERNPELVEEDRQEFEEKGGLEQEGPVELSLRGRIAGIVAILMFIGMIVGVLTFRWDFVQLAGYFLAMGIVVGIVAGLSGDRLSEAFNDGFRQVLMGAMIIGIARGVAVVMEESQIIDTIIFGLSTVVSQLPQSVTILGMLGSQGFFNFFVPSGSGQALITMPIMIPLADLVGTTRQTAILAFQLGDGISNILFPTSGYFMATIAAAGISWWRWTKFIFPLLIAWTIIGSVYLLIAHSIGWGPF</sequence>
<dbReference type="Proteomes" id="UP001595896">
    <property type="component" value="Unassembled WGS sequence"/>
</dbReference>
<keyword evidence="4 7" id="KW-1133">Transmembrane helix</keyword>
<feature type="transmembrane region" description="Helical" evidence="7">
    <location>
        <begin position="332"/>
        <end position="350"/>
    </location>
</feature>
<feature type="transmembrane region" description="Helical" evidence="7">
    <location>
        <begin position="362"/>
        <end position="384"/>
    </location>
</feature>
<evidence type="ECO:0000256" key="5">
    <source>
        <dbReference type="ARBA" id="ARBA00023136"/>
    </source>
</evidence>
<comment type="subcellular location">
    <subcellularLocation>
        <location evidence="1">Cell membrane</location>
        <topology evidence="1">Multi-pass membrane protein</topology>
    </subcellularLocation>
</comment>
<feature type="transmembrane region" description="Helical" evidence="7">
    <location>
        <begin position="303"/>
        <end position="320"/>
    </location>
</feature>
<evidence type="ECO:0000256" key="3">
    <source>
        <dbReference type="ARBA" id="ARBA00022692"/>
    </source>
</evidence>
<keyword evidence="5 7" id="KW-0472">Membrane</keyword>
<dbReference type="EMBL" id="JBHSGK010000020">
    <property type="protein sequence ID" value="MFC4737904.1"/>
    <property type="molecule type" value="Genomic_DNA"/>
</dbReference>
<evidence type="ECO:0000256" key="7">
    <source>
        <dbReference type="SAM" id="Phobius"/>
    </source>
</evidence>
<feature type="transmembrane region" description="Helical" evidence="7">
    <location>
        <begin position="434"/>
        <end position="453"/>
    </location>
</feature>
<dbReference type="Pfam" id="PF03606">
    <property type="entry name" value="DcuC"/>
    <property type="match status" value="1"/>
</dbReference>
<evidence type="ECO:0000256" key="1">
    <source>
        <dbReference type="ARBA" id="ARBA00004651"/>
    </source>
</evidence>
<evidence type="ECO:0000313" key="9">
    <source>
        <dbReference type="Proteomes" id="UP001595896"/>
    </source>
</evidence>
<feature type="transmembrane region" description="Helical" evidence="7">
    <location>
        <begin position="34"/>
        <end position="52"/>
    </location>
</feature>
<accession>A0ABV9P0S9</accession>
<feature type="transmembrane region" description="Helical" evidence="7">
    <location>
        <begin position="396"/>
        <end position="414"/>
    </location>
</feature>
<dbReference type="RefSeq" id="WP_377910496.1">
    <property type="nucleotide sequence ID" value="NZ_JBHSGK010000020.1"/>
</dbReference>
<feature type="transmembrane region" description="Helical" evidence="7">
    <location>
        <begin position="277"/>
        <end position="296"/>
    </location>
</feature>
<keyword evidence="9" id="KW-1185">Reference proteome</keyword>